<comment type="caution">
    <text evidence="1">The sequence shown here is derived from an EMBL/GenBank/DDBJ whole genome shotgun (WGS) entry which is preliminary data.</text>
</comment>
<organism evidence="1 2">
    <name type="scientific">Porites evermanni</name>
    <dbReference type="NCBI Taxonomy" id="104178"/>
    <lineage>
        <taxon>Eukaryota</taxon>
        <taxon>Metazoa</taxon>
        <taxon>Cnidaria</taxon>
        <taxon>Anthozoa</taxon>
        <taxon>Hexacorallia</taxon>
        <taxon>Scleractinia</taxon>
        <taxon>Fungiina</taxon>
        <taxon>Poritidae</taxon>
        <taxon>Porites</taxon>
    </lineage>
</organism>
<accession>A0ABN8PKJ9</accession>
<proteinExistence type="predicted"/>
<reference evidence="1 2" key="1">
    <citation type="submission" date="2022-05" db="EMBL/GenBank/DDBJ databases">
        <authorList>
            <consortium name="Genoscope - CEA"/>
            <person name="William W."/>
        </authorList>
    </citation>
    <scope>NUCLEOTIDE SEQUENCE [LARGE SCALE GENOMIC DNA]</scope>
</reference>
<sequence length="365" mass="41802">MQKRTATKLLEENRVKRRRLGAGANKKVGGACEEFIAKAIESKATYHGRRKETVMFTNRRVKVRDLLNIANYDPTKRDKAPISSAATAWNRLRPPNKRSIQSAKHKGHALFCTKKPPKTQDQMNESTHYQCAHVRNIKTTFFGSSTPDNIRELSFMRSIDDKAYLRPGSSEGFAKTRNLRILTLSAEEKARKLPKYDWLERNTWVNVTERLRLVFPDDFEAKDLGNSYSKYFRSLCAAVQDDVFLYADMTEEGDVLKEMSKKSLWEDFTKYVLPKANFVLDNIVELKLPPVKPNWAHLTDAGPGVGVSNFEMKFRDAELARVHKSDYRIRVHRSRADSGQNEAERTNSAIGDSVVDGGTIDWNFY</sequence>
<evidence type="ECO:0000313" key="2">
    <source>
        <dbReference type="Proteomes" id="UP001159427"/>
    </source>
</evidence>
<gene>
    <name evidence="1" type="ORF">PEVE_00043772</name>
</gene>
<protein>
    <submittedName>
        <fullName evidence="1">Uncharacterized protein</fullName>
    </submittedName>
</protein>
<keyword evidence="2" id="KW-1185">Reference proteome</keyword>
<dbReference type="EMBL" id="CALNXI010000900">
    <property type="protein sequence ID" value="CAH3145819.1"/>
    <property type="molecule type" value="Genomic_DNA"/>
</dbReference>
<name>A0ABN8PKJ9_9CNID</name>
<dbReference type="Proteomes" id="UP001159427">
    <property type="component" value="Unassembled WGS sequence"/>
</dbReference>
<evidence type="ECO:0000313" key="1">
    <source>
        <dbReference type="EMBL" id="CAH3145819.1"/>
    </source>
</evidence>